<name>A0A9D1ZTC5_9FIRM</name>
<keyword evidence="1" id="KW-0732">Signal</keyword>
<dbReference type="PROSITE" id="PS51257">
    <property type="entry name" value="PROKAR_LIPOPROTEIN"/>
    <property type="match status" value="1"/>
</dbReference>
<feature type="chain" id="PRO_5039689147" evidence="1">
    <location>
        <begin position="23"/>
        <end position="600"/>
    </location>
</feature>
<dbReference type="EMBL" id="DXCQ01000002">
    <property type="protein sequence ID" value="HIY96096.1"/>
    <property type="molecule type" value="Genomic_DNA"/>
</dbReference>
<proteinExistence type="predicted"/>
<evidence type="ECO:0000256" key="1">
    <source>
        <dbReference type="SAM" id="SignalP"/>
    </source>
</evidence>
<evidence type="ECO:0000313" key="2">
    <source>
        <dbReference type="EMBL" id="HIY96096.1"/>
    </source>
</evidence>
<evidence type="ECO:0000313" key="3">
    <source>
        <dbReference type="Proteomes" id="UP000886750"/>
    </source>
</evidence>
<protein>
    <submittedName>
        <fullName evidence="2">Uncharacterized protein</fullName>
    </submittedName>
</protein>
<accession>A0A9D1ZTC5</accession>
<dbReference type="AlphaFoldDB" id="A0A9D1ZTC5"/>
<dbReference type="Proteomes" id="UP000886750">
    <property type="component" value="Unassembled WGS sequence"/>
</dbReference>
<organism evidence="2 3">
    <name type="scientific">Candidatus Borkfalkia excrementigallinarum</name>
    <dbReference type="NCBI Taxonomy" id="2838506"/>
    <lineage>
        <taxon>Bacteria</taxon>
        <taxon>Bacillati</taxon>
        <taxon>Bacillota</taxon>
        <taxon>Clostridia</taxon>
        <taxon>Christensenellales</taxon>
        <taxon>Christensenellaceae</taxon>
        <taxon>Candidatus Borkfalkia</taxon>
    </lineage>
</organism>
<reference evidence="2" key="1">
    <citation type="journal article" date="2021" name="PeerJ">
        <title>Extensive microbial diversity within the chicken gut microbiome revealed by metagenomics and culture.</title>
        <authorList>
            <person name="Gilroy R."/>
            <person name="Ravi A."/>
            <person name="Getino M."/>
            <person name="Pursley I."/>
            <person name="Horton D.L."/>
            <person name="Alikhan N.F."/>
            <person name="Baker D."/>
            <person name="Gharbi K."/>
            <person name="Hall N."/>
            <person name="Watson M."/>
            <person name="Adriaenssens E.M."/>
            <person name="Foster-Nyarko E."/>
            <person name="Jarju S."/>
            <person name="Secka A."/>
            <person name="Antonio M."/>
            <person name="Oren A."/>
            <person name="Chaudhuri R.R."/>
            <person name="La Ragione R."/>
            <person name="Hildebrand F."/>
            <person name="Pallen M.J."/>
        </authorList>
    </citation>
    <scope>NUCLEOTIDE SEQUENCE</scope>
    <source>
        <strain evidence="2">1345</strain>
    </source>
</reference>
<feature type="signal peptide" evidence="1">
    <location>
        <begin position="1"/>
        <end position="22"/>
    </location>
</feature>
<dbReference type="Gene3D" id="3.20.20.80">
    <property type="entry name" value="Glycosidases"/>
    <property type="match status" value="1"/>
</dbReference>
<gene>
    <name evidence="2" type="ORF">H9729_00230</name>
</gene>
<comment type="caution">
    <text evidence="2">The sequence shown here is derived from an EMBL/GenBank/DDBJ whole genome shotgun (WGS) entry which is preliminary data.</text>
</comment>
<sequence>MKKKLLSAVALALVSAFFLATAACSANRLPDERELSAQEYSILNTVGRDSLGRYSAPSDSVKKDKDRYVGLFYFLIHNNAADMQGIYDVTEILEKYGREGFNTDSDFSPSGKCHVWGEPVWGYYSTPDEWVMRKQIEMFVFSGIDFLVLDCSNGPLFEEATDVLFELIAEYRAAGWPAPQIVYQLNGGGVMERDIQQLKTIYNRYYTDERFDSVWFAPEGRPMVICLEKTQVYLEGENAAEEEKMLSQFFHIKNSYWPTDSYFTNNSVPWMDFNIDPNVMGGWVSVSVAQHTTSMMSDTEGARGRGWTLLGGNDHENFAAGANLDHQWDNAIAKDSEVEYVFVTGWNEWGAQKMYRPDMDPVNGYVMIDQFNDEYSRDLEPTYSSGMKDNFYLQNMRRIREWKYESPVQYQIPAASPASVDDRAWSDAATYLDFTGEAIQRNAHRFDGAYSGIYLTDDTARNDIASVDVARDGENLYFRITVSGEVIIPYSEGDTSWMNIHIRTDAAENDAWGYNFVIRENGRVMAAENGTYTEKGKADTSVLGNQMYVRVPLSVLGLSENKCNIEFKVSDHVTDLGDVLSFYNSGDSAPIGGLSWSFGY</sequence>
<reference evidence="2" key="2">
    <citation type="submission" date="2021-04" db="EMBL/GenBank/DDBJ databases">
        <authorList>
            <person name="Gilroy R."/>
        </authorList>
    </citation>
    <scope>NUCLEOTIDE SEQUENCE</scope>
    <source>
        <strain evidence="2">1345</strain>
    </source>
</reference>